<dbReference type="InterPro" id="IPR022742">
    <property type="entry name" value="Hydrolase_4"/>
</dbReference>
<evidence type="ECO:0000259" key="1">
    <source>
        <dbReference type="Pfam" id="PF12146"/>
    </source>
</evidence>
<name>A0A9D1HWY6_9ACTN</name>
<gene>
    <name evidence="2" type="ORF">IAD17_04210</name>
</gene>
<reference evidence="2" key="2">
    <citation type="journal article" date="2021" name="PeerJ">
        <title>Extensive microbial diversity within the chicken gut microbiome revealed by metagenomics and culture.</title>
        <authorList>
            <person name="Gilroy R."/>
            <person name="Ravi A."/>
            <person name="Getino M."/>
            <person name="Pursley I."/>
            <person name="Horton D.L."/>
            <person name="Alikhan N.F."/>
            <person name="Baker D."/>
            <person name="Gharbi K."/>
            <person name="Hall N."/>
            <person name="Watson M."/>
            <person name="Adriaenssens E.M."/>
            <person name="Foster-Nyarko E."/>
            <person name="Jarju S."/>
            <person name="Secka A."/>
            <person name="Antonio M."/>
            <person name="Oren A."/>
            <person name="Chaudhuri R.R."/>
            <person name="La Ragione R."/>
            <person name="Hildebrand F."/>
            <person name="Pallen M.J."/>
        </authorList>
    </citation>
    <scope>NUCLEOTIDE SEQUENCE</scope>
    <source>
        <strain evidence="2">ChiHjej12B11-29160</strain>
    </source>
</reference>
<keyword evidence="2" id="KW-0378">Hydrolase</keyword>
<dbReference type="PANTHER" id="PTHR43358:SF4">
    <property type="entry name" value="ALPHA_BETA HYDROLASE FOLD-1 DOMAIN-CONTAINING PROTEIN"/>
    <property type="match status" value="1"/>
</dbReference>
<evidence type="ECO:0000313" key="3">
    <source>
        <dbReference type="Proteomes" id="UP000824078"/>
    </source>
</evidence>
<dbReference type="Proteomes" id="UP000824078">
    <property type="component" value="Unassembled WGS sequence"/>
</dbReference>
<reference evidence="2" key="1">
    <citation type="submission" date="2020-10" db="EMBL/GenBank/DDBJ databases">
        <authorList>
            <person name="Gilroy R."/>
        </authorList>
    </citation>
    <scope>NUCLEOTIDE SEQUENCE</scope>
    <source>
        <strain evidence="2">ChiHjej12B11-29160</strain>
    </source>
</reference>
<sequence>MNNPIRALNDLFDAALNPMRACEAGIAPEGGDLCRDEGSVYWFETCRSSVSIVASDGCELLGWFLDQWNGRHDYLIACHGYTGRPSDMASFARHAFEQGFKVLLPAARGHERNVGTGYIQMGWQDSADLLIWIQMIHELDPEARIVLAGVSMGGAEVMMACGRPLPPYVFCAIEDCGYTSVWDELRYLSQSVLGDKAKGLVGTGVLAACDAVVKTRAGFGLREASAVRQLRHARIPILFIHGTEDTFVPFSMLDEVFQACQSSQKERLAVEGAAHAQSVLVNPDVYWGTIDAFIARHLGNE</sequence>
<dbReference type="AlphaFoldDB" id="A0A9D1HWY6"/>
<dbReference type="EMBL" id="DVMQ01000014">
    <property type="protein sequence ID" value="HIU24103.1"/>
    <property type="molecule type" value="Genomic_DNA"/>
</dbReference>
<dbReference type="GO" id="GO:0016787">
    <property type="term" value="F:hydrolase activity"/>
    <property type="evidence" value="ECO:0007669"/>
    <property type="project" value="UniProtKB-KW"/>
</dbReference>
<dbReference type="Pfam" id="PF12146">
    <property type="entry name" value="Hydrolase_4"/>
    <property type="match status" value="1"/>
</dbReference>
<accession>A0A9D1HWY6</accession>
<dbReference type="SUPFAM" id="SSF53474">
    <property type="entry name" value="alpha/beta-Hydrolases"/>
    <property type="match status" value="1"/>
</dbReference>
<evidence type="ECO:0000313" key="2">
    <source>
        <dbReference type="EMBL" id="HIU24103.1"/>
    </source>
</evidence>
<proteinExistence type="predicted"/>
<dbReference type="InterPro" id="IPR029058">
    <property type="entry name" value="AB_hydrolase_fold"/>
</dbReference>
<dbReference type="Gene3D" id="3.40.50.1820">
    <property type="entry name" value="alpha/beta hydrolase"/>
    <property type="match status" value="1"/>
</dbReference>
<dbReference type="PANTHER" id="PTHR43358">
    <property type="entry name" value="ALPHA/BETA-HYDROLASE"/>
    <property type="match status" value="1"/>
</dbReference>
<organism evidence="2 3">
    <name type="scientific">Candidatus Coprovicinus avistercoris</name>
    <dbReference type="NCBI Taxonomy" id="2840754"/>
    <lineage>
        <taxon>Bacteria</taxon>
        <taxon>Bacillati</taxon>
        <taxon>Actinomycetota</taxon>
        <taxon>Coriobacteriia</taxon>
        <taxon>Coriobacteriales</taxon>
        <taxon>Coriobacteriaceae</taxon>
        <taxon>Coriobacteriaceae incertae sedis</taxon>
        <taxon>Candidatus Coprovicinus</taxon>
    </lineage>
</organism>
<feature type="domain" description="Serine aminopeptidase S33" evidence="1">
    <location>
        <begin position="75"/>
        <end position="162"/>
    </location>
</feature>
<dbReference type="InterPro" id="IPR052920">
    <property type="entry name" value="DNA-binding_regulatory"/>
</dbReference>
<comment type="caution">
    <text evidence="2">The sequence shown here is derived from an EMBL/GenBank/DDBJ whole genome shotgun (WGS) entry which is preliminary data.</text>
</comment>
<protein>
    <submittedName>
        <fullName evidence="2">Alpha/beta hydrolase</fullName>
    </submittedName>
</protein>